<evidence type="ECO:0000313" key="1">
    <source>
        <dbReference type="EMBL" id="AGK97606.1"/>
    </source>
</evidence>
<dbReference type="Proteomes" id="UP000013523">
    <property type="component" value="Chromosome"/>
</dbReference>
<dbReference type="KEGG" id="cpas:Clopa_2767"/>
<proteinExistence type="predicted"/>
<dbReference type="SUPFAM" id="SSF103084">
    <property type="entry name" value="Holliday junction resolvase RusA"/>
    <property type="match status" value="1"/>
</dbReference>
<accession>R4K7C7</accession>
<dbReference type="InterPro" id="IPR036614">
    <property type="entry name" value="RusA-like_sf"/>
</dbReference>
<gene>
    <name evidence="1" type="ORF">Clopa_2767</name>
</gene>
<dbReference type="RefSeq" id="WP_015615902.1">
    <property type="nucleotide sequence ID" value="NC_021182.1"/>
</dbReference>
<organism evidence="1 2">
    <name type="scientific">Clostridium pasteurianum BC1</name>
    <dbReference type="NCBI Taxonomy" id="86416"/>
    <lineage>
        <taxon>Bacteria</taxon>
        <taxon>Bacillati</taxon>
        <taxon>Bacillota</taxon>
        <taxon>Clostridia</taxon>
        <taxon>Eubacteriales</taxon>
        <taxon>Clostridiaceae</taxon>
        <taxon>Clostridium</taxon>
    </lineage>
</organism>
<dbReference type="GO" id="GO:0000287">
    <property type="term" value="F:magnesium ion binding"/>
    <property type="evidence" value="ECO:0007669"/>
    <property type="project" value="InterPro"/>
</dbReference>
<dbReference type="GO" id="GO:0006310">
    <property type="term" value="P:DNA recombination"/>
    <property type="evidence" value="ECO:0007669"/>
    <property type="project" value="InterPro"/>
</dbReference>
<reference evidence="1 2" key="1">
    <citation type="submission" date="2012-01" db="EMBL/GenBank/DDBJ databases">
        <title>Complete sequence of chromosome of Clostridium pasteurianum BC1.</title>
        <authorList>
            <consortium name="US DOE Joint Genome Institute"/>
            <person name="Lucas S."/>
            <person name="Han J."/>
            <person name="Lapidus A."/>
            <person name="Cheng J.-F."/>
            <person name="Goodwin L."/>
            <person name="Pitluck S."/>
            <person name="Peters L."/>
            <person name="Mikhailova N."/>
            <person name="Teshima H."/>
            <person name="Detter J.C."/>
            <person name="Han C."/>
            <person name="Tapia R."/>
            <person name="Land M."/>
            <person name="Hauser L."/>
            <person name="Kyrpides N."/>
            <person name="Ivanova N."/>
            <person name="Pagani I."/>
            <person name="Dunn J."/>
            <person name="Taghavi S."/>
            <person name="Francis A."/>
            <person name="van der Lelie D."/>
            <person name="Woyke T."/>
        </authorList>
    </citation>
    <scope>NUCLEOTIDE SEQUENCE [LARGE SCALE GENOMIC DNA]</scope>
    <source>
        <strain evidence="1 2">BC1</strain>
    </source>
</reference>
<protein>
    <submittedName>
        <fullName evidence="1">Uncharacterized protein</fullName>
    </submittedName>
</protein>
<dbReference type="AlphaFoldDB" id="R4K7C7"/>
<sequence length="105" mass="12593">MYKYCDGHTYKSEPYKQWIKYFPCGQVPEIDYWEDVDFDKSIELFINYVAKANVDIRNLDKSFIDMIFNNIYEVDDNIVESIHSQRVGVADTWQEGKISFFIRNK</sequence>
<dbReference type="HOGENOM" id="CLU_2231913_0_0_9"/>
<dbReference type="EMBL" id="CP003261">
    <property type="protein sequence ID" value="AGK97606.1"/>
    <property type="molecule type" value="Genomic_DNA"/>
</dbReference>
<evidence type="ECO:0000313" key="2">
    <source>
        <dbReference type="Proteomes" id="UP000013523"/>
    </source>
</evidence>
<dbReference type="PATRIC" id="fig|86416.3.peg.2754"/>
<dbReference type="STRING" id="86416.Clopa_2767"/>
<name>R4K7C7_CLOPA</name>
<dbReference type="GO" id="GO:0006281">
    <property type="term" value="P:DNA repair"/>
    <property type="evidence" value="ECO:0007669"/>
    <property type="project" value="InterPro"/>
</dbReference>
<keyword evidence="2" id="KW-1185">Reference proteome</keyword>